<gene>
    <name evidence="1" type="ORF">MarbSA_07680</name>
</gene>
<proteinExistence type="predicted"/>
<evidence type="ECO:0000313" key="2">
    <source>
        <dbReference type="Proteomes" id="UP000825015"/>
    </source>
</evidence>
<protein>
    <submittedName>
        <fullName evidence="1">Uncharacterized protein</fullName>
    </submittedName>
</protein>
<dbReference type="Proteomes" id="UP000825015">
    <property type="component" value="Chromosome"/>
</dbReference>
<reference evidence="1" key="1">
    <citation type="submission" date="2019-06" db="EMBL/GenBank/DDBJ databases">
        <title>Complete genome sequence of Methanobrevibacter arboriphilus strain SA.</title>
        <authorList>
            <person name="Asakawa S."/>
        </authorList>
    </citation>
    <scope>NUCLEOTIDE SEQUENCE</scope>
    <source>
        <strain evidence="1">SA</strain>
    </source>
</reference>
<evidence type="ECO:0000313" key="1">
    <source>
        <dbReference type="EMBL" id="BBL61728.1"/>
    </source>
</evidence>
<organism evidence="1 2">
    <name type="scientific">Methanobrevibacter arboriphilus</name>
    <dbReference type="NCBI Taxonomy" id="39441"/>
    <lineage>
        <taxon>Archaea</taxon>
        <taxon>Methanobacteriati</taxon>
        <taxon>Methanobacteriota</taxon>
        <taxon>Methanomada group</taxon>
        <taxon>Methanobacteria</taxon>
        <taxon>Methanobacteriales</taxon>
        <taxon>Methanobacteriaceae</taxon>
        <taxon>Methanobrevibacter</taxon>
    </lineage>
</organism>
<sequence length="56" mass="6703">MKETEIINEKGERETVQAYIEADIENGDLVKIFKEFYFHESNRELSDVSIDTYRRC</sequence>
<keyword evidence="2" id="KW-1185">Reference proteome</keyword>
<dbReference type="EMBL" id="AP019779">
    <property type="protein sequence ID" value="BBL61728.1"/>
    <property type="molecule type" value="Genomic_DNA"/>
</dbReference>
<name>A0ACA8R2Z7_METAZ</name>
<accession>A0ACA8R2Z7</accession>